<dbReference type="InterPro" id="IPR028161">
    <property type="entry name" value="Met8-like"/>
</dbReference>
<reference evidence="8" key="1">
    <citation type="submission" date="2020-10" db="EMBL/GenBank/DDBJ databases">
        <title>Taxonomic study of unclassified bacteria belonging to the class Ktedonobacteria.</title>
        <authorList>
            <person name="Yabe S."/>
            <person name="Wang C.M."/>
            <person name="Zheng Y."/>
            <person name="Sakai Y."/>
            <person name="Cavaletti L."/>
            <person name="Monciardini P."/>
            <person name="Donadio S."/>
        </authorList>
    </citation>
    <scope>NUCLEOTIDE SEQUENCE</scope>
    <source>
        <strain evidence="8">SOSP1-1</strain>
    </source>
</reference>
<dbReference type="GO" id="GO:0019354">
    <property type="term" value="P:siroheme biosynthetic process"/>
    <property type="evidence" value="ECO:0007669"/>
    <property type="project" value="UniProtKB-UniPathway"/>
</dbReference>
<keyword evidence="5" id="KW-0627">Porphyrin biosynthesis</keyword>
<keyword evidence="3" id="KW-0560">Oxidoreductase</keyword>
<dbReference type="InterPro" id="IPR036291">
    <property type="entry name" value="NAD(P)-bd_dom_sf"/>
</dbReference>
<dbReference type="InterPro" id="IPR006367">
    <property type="entry name" value="Sirohaem_synthase_N"/>
</dbReference>
<dbReference type="AlphaFoldDB" id="A0A8J3HW76"/>
<dbReference type="GO" id="GO:0004325">
    <property type="term" value="F:ferrochelatase activity"/>
    <property type="evidence" value="ECO:0007669"/>
    <property type="project" value="InterPro"/>
</dbReference>
<dbReference type="PANTHER" id="PTHR35330">
    <property type="entry name" value="SIROHEME BIOSYNTHESIS PROTEIN MET8"/>
    <property type="match status" value="1"/>
</dbReference>
<proteinExistence type="predicted"/>
<organism evidence="8 9">
    <name type="scientific">Ktedonospora formicarum</name>
    <dbReference type="NCBI Taxonomy" id="2778364"/>
    <lineage>
        <taxon>Bacteria</taxon>
        <taxon>Bacillati</taxon>
        <taxon>Chloroflexota</taxon>
        <taxon>Ktedonobacteria</taxon>
        <taxon>Ktedonobacterales</taxon>
        <taxon>Ktedonobacteraceae</taxon>
        <taxon>Ktedonospora</taxon>
    </lineage>
</organism>
<dbReference type="UniPathway" id="UPA00262">
    <property type="reaction ID" value="UER00222"/>
</dbReference>
<dbReference type="Gene3D" id="1.10.8.610">
    <property type="entry name" value="SirC, precorrin-2 dehydrogenase, C-terminal helical domain-like"/>
    <property type="match status" value="1"/>
</dbReference>
<dbReference type="Proteomes" id="UP000612362">
    <property type="component" value="Unassembled WGS sequence"/>
</dbReference>
<comment type="catalytic activity">
    <reaction evidence="6">
        <text>precorrin-2 + NAD(+) = sirohydrochlorin + NADH + 2 H(+)</text>
        <dbReference type="Rhea" id="RHEA:15613"/>
        <dbReference type="ChEBI" id="CHEBI:15378"/>
        <dbReference type="ChEBI" id="CHEBI:57540"/>
        <dbReference type="ChEBI" id="CHEBI:57945"/>
        <dbReference type="ChEBI" id="CHEBI:58351"/>
        <dbReference type="ChEBI" id="CHEBI:58827"/>
        <dbReference type="EC" id="1.3.1.76"/>
    </reaction>
</comment>
<evidence type="ECO:0000313" key="9">
    <source>
        <dbReference type="Proteomes" id="UP000612362"/>
    </source>
</evidence>
<accession>A0A8J3HW76</accession>
<dbReference type="GO" id="GO:0043115">
    <property type="term" value="F:precorrin-2 dehydrogenase activity"/>
    <property type="evidence" value="ECO:0007669"/>
    <property type="project" value="UniProtKB-EC"/>
</dbReference>
<dbReference type="EC" id="1.3.1.76" evidence="2"/>
<keyword evidence="9" id="KW-1185">Reference proteome</keyword>
<dbReference type="NCBIfam" id="TIGR01470">
    <property type="entry name" value="cysG_Nterm"/>
    <property type="match status" value="1"/>
</dbReference>
<evidence type="ECO:0000256" key="5">
    <source>
        <dbReference type="ARBA" id="ARBA00023244"/>
    </source>
</evidence>
<evidence type="ECO:0000256" key="1">
    <source>
        <dbReference type="ARBA" id="ARBA00005010"/>
    </source>
</evidence>
<dbReference type="Gene3D" id="3.40.50.720">
    <property type="entry name" value="NAD(P)-binding Rossmann-like Domain"/>
    <property type="match status" value="1"/>
</dbReference>
<evidence type="ECO:0000256" key="6">
    <source>
        <dbReference type="ARBA" id="ARBA00047561"/>
    </source>
</evidence>
<sequence length="238" mass="26282">MPGYYPIMLNIRQRPALVIGGDAIAATKATSLLDCGAYVTILSPSFAPEIEALAQKWESQVTLRPKAFEPGDLAGAFVVVAATTDQQLIEAIWQEAQERGQLLNIVDVPAYCNFILPSILRRGQLTITVSTEGASPSLSKRIRQQLEALFPSTYDLYLQVATVARKLLRAHGVSYDQRDDFFGVYYASPILQQLEAGTHDEAIYITIELLKPYGINVTIDTFIQELQEGGHAIWSKHA</sequence>
<name>A0A8J3HW76_9CHLR</name>
<evidence type="ECO:0000313" key="8">
    <source>
        <dbReference type="EMBL" id="GHO44894.1"/>
    </source>
</evidence>
<evidence type="ECO:0000256" key="3">
    <source>
        <dbReference type="ARBA" id="ARBA00023002"/>
    </source>
</evidence>
<dbReference type="Pfam" id="PF14824">
    <property type="entry name" value="Sirohm_synth_M"/>
    <property type="match status" value="1"/>
</dbReference>
<dbReference type="RefSeq" id="WP_220194259.1">
    <property type="nucleotide sequence ID" value="NZ_BNJF01000001.1"/>
</dbReference>
<dbReference type="EMBL" id="BNJF01000001">
    <property type="protein sequence ID" value="GHO44894.1"/>
    <property type="molecule type" value="Genomic_DNA"/>
</dbReference>
<dbReference type="Pfam" id="PF13241">
    <property type="entry name" value="NAD_binding_7"/>
    <property type="match status" value="1"/>
</dbReference>
<evidence type="ECO:0000256" key="2">
    <source>
        <dbReference type="ARBA" id="ARBA00012400"/>
    </source>
</evidence>
<comment type="pathway">
    <text evidence="1">Porphyrin-containing compound metabolism; siroheme biosynthesis; sirohydrochlorin from precorrin-2: step 1/1.</text>
</comment>
<dbReference type="SUPFAM" id="SSF75615">
    <property type="entry name" value="Siroheme synthase middle domains-like"/>
    <property type="match status" value="1"/>
</dbReference>
<feature type="domain" description="Siroheme synthase central" evidence="7">
    <location>
        <begin position="122"/>
        <end position="148"/>
    </location>
</feature>
<dbReference type="PANTHER" id="PTHR35330:SF1">
    <property type="entry name" value="SIROHEME BIOSYNTHESIS PROTEIN MET8"/>
    <property type="match status" value="1"/>
</dbReference>
<dbReference type="SUPFAM" id="SSF51735">
    <property type="entry name" value="NAD(P)-binding Rossmann-fold domains"/>
    <property type="match status" value="1"/>
</dbReference>
<evidence type="ECO:0000256" key="4">
    <source>
        <dbReference type="ARBA" id="ARBA00023027"/>
    </source>
</evidence>
<dbReference type="InterPro" id="IPR042518">
    <property type="entry name" value="SirC_C"/>
</dbReference>
<evidence type="ECO:0000259" key="7">
    <source>
        <dbReference type="Pfam" id="PF14824"/>
    </source>
</evidence>
<dbReference type="InterPro" id="IPR028281">
    <property type="entry name" value="Sirohaem_synthase_central"/>
</dbReference>
<keyword evidence="4" id="KW-0520">NAD</keyword>
<protein>
    <recommendedName>
        <fullName evidence="2">precorrin-2 dehydrogenase</fullName>
        <ecNumber evidence="2">1.3.1.76</ecNumber>
    </recommendedName>
</protein>
<comment type="caution">
    <text evidence="8">The sequence shown here is derived from an EMBL/GenBank/DDBJ whole genome shotgun (WGS) entry which is preliminary data.</text>
</comment>
<gene>
    <name evidence="8" type="ORF">KSX_30570</name>
</gene>